<feature type="domain" description="HEPN" evidence="1">
    <location>
        <begin position="14"/>
        <end position="130"/>
    </location>
</feature>
<reference evidence="2 3" key="1">
    <citation type="submission" date="2019-09" db="EMBL/GenBank/DDBJ databases">
        <title>Bird 10,000 Genomes (B10K) Project - Family phase.</title>
        <authorList>
            <person name="Zhang G."/>
        </authorList>
    </citation>
    <scope>NUCLEOTIDE SEQUENCE [LARGE SCALE GENOMIC DNA]</scope>
    <source>
        <strain evidence="2">B10K-DU-017-25</strain>
        <tissue evidence="2">Mixed tissue sample</tissue>
    </source>
</reference>
<dbReference type="Gene3D" id="1.20.120.330">
    <property type="entry name" value="Nucleotidyltransferases domain 2"/>
    <property type="match status" value="1"/>
</dbReference>
<proteinExistence type="predicted"/>
<dbReference type="Pfam" id="PF05168">
    <property type="entry name" value="HEPN"/>
    <property type="match status" value="1"/>
</dbReference>
<feature type="non-terminal residue" evidence="2">
    <location>
        <position position="1"/>
    </location>
</feature>
<comment type="caution">
    <text evidence="2">The sequence shown here is derived from an EMBL/GenBank/DDBJ whole genome shotgun (WGS) entry which is preliminary data.</text>
</comment>
<name>A0A7K5A2E7_9AVES</name>
<organism evidence="2 3">
    <name type="scientific">Centropus unirufus</name>
    <dbReference type="NCBI Taxonomy" id="1118519"/>
    <lineage>
        <taxon>Eukaryota</taxon>
        <taxon>Metazoa</taxon>
        <taxon>Chordata</taxon>
        <taxon>Craniata</taxon>
        <taxon>Vertebrata</taxon>
        <taxon>Euteleostomi</taxon>
        <taxon>Archelosauria</taxon>
        <taxon>Archosauria</taxon>
        <taxon>Dinosauria</taxon>
        <taxon>Saurischia</taxon>
        <taxon>Theropoda</taxon>
        <taxon>Coelurosauria</taxon>
        <taxon>Aves</taxon>
        <taxon>Neognathae</taxon>
        <taxon>Neoaves</taxon>
        <taxon>Otidimorphae</taxon>
        <taxon>Cuculiformes</taxon>
        <taxon>Centropidae</taxon>
        <taxon>Centropus</taxon>
    </lineage>
</organism>
<dbReference type="InterPro" id="IPR007842">
    <property type="entry name" value="HEPN_dom"/>
</dbReference>
<sequence length="141" mass="16066">VPLVPSIPEAQRWLRQAQSDLQAAHNDVERHCPNWVIFKLHQALEKALVAAVLCHGEALKAPMGLMNLAQWLEVVEPKLRGLAKEVERVHSCRMDDKVTQYPSYHPFPITPSEAFHGVDEMEVLKWVEGVLERLKDRVDGM</sequence>
<evidence type="ECO:0000313" key="2">
    <source>
        <dbReference type="EMBL" id="NWR76978.1"/>
    </source>
</evidence>
<dbReference type="PROSITE" id="PS50910">
    <property type="entry name" value="HEPN"/>
    <property type="match status" value="1"/>
</dbReference>
<feature type="non-terminal residue" evidence="2">
    <location>
        <position position="141"/>
    </location>
</feature>
<protein>
    <submittedName>
        <fullName evidence="2">SACS protein</fullName>
    </submittedName>
</protein>
<evidence type="ECO:0000259" key="1">
    <source>
        <dbReference type="PROSITE" id="PS50910"/>
    </source>
</evidence>
<dbReference type="EMBL" id="VYZI01000406">
    <property type="protein sequence ID" value="NWR76978.1"/>
    <property type="molecule type" value="Genomic_DNA"/>
</dbReference>
<dbReference type="SUPFAM" id="SSF81593">
    <property type="entry name" value="Nucleotidyltransferase substrate binding subunit/domain"/>
    <property type="match status" value="1"/>
</dbReference>
<accession>A0A7K5A2E7</accession>
<dbReference type="OrthoDB" id="1262810at2759"/>
<evidence type="ECO:0000313" key="3">
    <source>
        <dbReference type="Proteomes" id="UP000517892"/>
    </source>
</evidence>
<dbReference type="Proteomes" id="UP000517892">
    <property type="component" value="Unassembled WGS sequence"/>
</dbReference>
<keyword evidence="3" id="KW-1185">Reference proteome</keyword>
<dbReference type="PANTHER" id="PTHR46919">
    <property type="entry name" value="ZINC FINGER, C3HC4 TYPE (RING FINGER) FAMILY PROTEIN"/>
    <property type="match status" value="1"/>
</dbReference>
<gene>
    <name evidence="2" type="primary">Sacs_1</name>
    <name evidence="2" type="ORF">CENUNI_R15338</name>
</gene>
<dbReference type="PANTHER" id="PTHR46919:SF2">
    <property type="entry name" value="SACSIN"/>
    <property type="match status" value="1"/>
</dbReference>
<dbReference type="AlphaFoldDB" id="A0A7K5A2E7"/>